<reference evidence="3 4" key="1">
    <citation type="submission" date="2018-06" db="EMBL/GenBank/DDBJ databases">
        <authorList>
            <consortium name="Pathogen Informatics"/>
            <person name="Doyle S."/>
        </authorList>
    </citation>
    <scope>NUCLEOTIDE SEQUENCE [LARGE SCALE GENOMIC DNA]</scope>
    <source>
        <strain evidence="3 4">NCTC11842</strain>
    </source>
</reference>
<keyword evidence="1" id="KW-1133">Transmembrane helix</keyword>
<dbReference type="RefSeq" id="WP_010796075.1">
    <property type="nucleotide sequence ID" value="NZ_CP069262.1"/>
</dbReference>
<name>A0A2X2F0C3_PSELU</name>
<dbReference type="Proteomes" id="UP000626180">
    <property type="component" value="Unassembled WGS sequence"/>
</dbReference>
<gene>
    <name evidence="2" type="ORF">IRZ65_10315</name>
    <name evidence="3" type="ORF">NCTC11842_04329</name>
</gene>
<dbReference type="EMBL" id="UAUF01000014">
    <property type="protein sequence ID" value="SPZ12190.1"/>
    <property type="molecule type" value="Genomic_DNA"/>
</dbReference>
<protein>
    <submittedName>
        <fullName evidence="3">General secretion pathway protein I</fullName>
    </submittedName>
    <submittedName>
        <fullName evidence="2">Prepilin-type N-terminal cleavage/methylation domain-containing protein</fullName>
    </submittedName>
</protein>
<dbReference type="AlphaFoldDB" id="A0A2X2F0C3"/>
<keyword evidence="1" id="KW-0472">Membrane</keyword>
<dbReference type="NCBIfam" id="TIGR02532">
    <property type="entry name" value="IV_pilin_GFxxxE"/>
    <property type="match status" value="1"/>
</dbReference>
<dbReference type="Pfam" id="PF07963">
    <property type="entry name" value="N_methyl"/>
    <property type="match status" value="1"/>
</dbReference>
<dbReference type="Proteomes" id="UP000250443">
    <property type="component" value="Unassembled WGS sequence"/>
</dbReference>
<evidence type="ECO:0000313" key="5">
    <source>
        <dbReference type="Proteomes" id="UP000626180"/>
    </source>
</evidence>
<organism evidence="3 4">
    <name type="scientific">Pseudomonas luteola</name>
    <dbReference type="NCBI Taxonomy" id="47886"/>
    <lineage>
        <taxon>Bacteria</taxon>
        <taxon>Pseudomonadati</taxon>
        <taxon>Pseudomonadota</taxon>
        <taxon>Gammaproteobacteria</taxon>
        <taxon>Pseudomonadales</taxon>
        <taxon>Pseudomonadaceae</taxon>
        <taxon>Pseudomonas</taxon>
    </lineage>
</organism>
<feature type="transmembrane region" description="Helical" evidence="1">
    <location>
        <begin position="12"/>
        <end position="36"/>
    </location>
</feature>
<evidence type="ECO:0000313" key="4">
    <source>
        <dbReference type="Proteomes" id="UP000250443"/>
    </source>
</evidence>
<evidence type="ECO:0000313" key="2">
    <source>
        <dbReference type="EMBL" id="MBF8641078.1"/>
    </source>
</evidence>
<accession>A0A2X2F0C3</accession>
<sequence>MTGQRRPRSEGGFTLLELLAAVALLAVTFFVLMGGIGQATHALLKDSRATQMALTARSLLDDTVHRPLKPGSSQGSLPDGTRWKLDISKAGTAMTSQLYRLDLSLTAGRHQERFSTLRLQGISEVPQ</sequence>
<dbReference type="InterPro" id="IPR012902">
    <property type="entry name" value="N_methyl_site"/>
</dbReference>
<proteinExistence type="predicted"/>
<evidence type="ECO:0000256" key="1">
    <source>
        <dbReference type="SAM" id="Phobius"/>
    </source>
</evidence>
<reference evidence="2 5" key="2">
    <citation type="submission" date="2020-10" db="EMBL/GenBank/DDBJ databases">
        <title>Genome sequences of Pseudomonas isolates.</title>
        <authorList>
            <person name="Wessels L."/>
            <person name="Reich F."/>
            <person name="Hammerl J."/>
        </authorList>
    </citation>
    <scope>NUCLEOTIDE SEQUENCE [LARGE SCALE GENOMIC DNA]</scope>
    <source>
        <strain evidence="2 5">20-MO00624-0</strain>
    </source>
</reference>
<keyword evidence="1" id="KW-0812">Transmembrane</keyword>
<dbReference type="PROSITE" id="PS00409">
    <property type="entry name" value="PROKAR_NTER_METHYL"/>
    <property type="match status" value="1"/>
</dbReference>
<keyword evidence="5" id="KW-1185">Reference proteome</keyword>
<evidence type="ECO:0000313" key="3">
    <source>
        <dbReference type="EMBL" id="SPZ12190.1"/>
    </source>
</evidence>
<dbReference type="EMBL" id="JADMCD010000004">
    <property type="protein sequence ID" value="MBF8641078.1"/>
    <property type="molecule type" value="Genomic_DNA"/>
</dbReference>